<dbReference type="Gene3D" id="1.10.30.50">
    <property type="match status" value="1"/>
</dbReference>
<dbReference type="Pfam" id="PF01844">
    <property type="entry name" value="HNH"/>
    <property type="match status" value="1"/>
</dbReference>
<proteinExistence type="predicted"/>
<dbReference type="InterPro" id="IPR003615">
    <property type="entry name" value="HNH_nuc"/>
</dbReference>
<name>A0ABW7BC11_9ACTN</name>
<evidence type="ECO:0000313" key="3">
    <source>
        <dbReference type="Proteomes" id="UP001604267"/>
    </source>
</evidence>
<accession>A0ABW7BC11</accession>
<feature type="domain" description="HNH" evidence="1">
    <location>
        <begin position="6"/>
        <end position="51"/>
    </location>
</feature>
<dbReference type="GO" id="GO:0004519">
    <property type="term" value="F:endonuclease activity"/>
    <property type="evidence" value="ECO:0007669"/>
    <property type="project" value="UniProtKB-KW"/>
</dbReference>
<dbReference type="RefSeq" id="WP_392820978.1">
    <property type="nucleotide sequence ID" value="NZ_JBICYV010000015.1"/>
</dbReference>
<keyword evidence="2" id="KW-0378">Hydrolase</keyword>
<organism evidence="2 3">
    <name type="scientific">Streptomyces cinerochromogenes</name>
    <dbReference type="NCBI Taxonomy" id="66422"/>
    <lineage>
        <taxon>Bacteria</taxon>
        <taxon>Bacillati</taxon>
        <taxon>Actinomycetota</taxon>
        <taxon>Actinomycetes</taxon>
        <taxon>Kitasatosporales</taxon>
        <taxon>Streptomycetaceae</taxon>
        <taxon>Streptomyces</taxon>
    </lineage>
</organism>
<dbReference type="InterPro" id="IPR002711">
    <property type="entry name" value="HNH"/>
</dbReference>
<sequence>MDEWSCAYCDCSFGPMVVAEVDHIRPLAAGGVHEWFNLTVACAHCNGSKGPKPLAEWLTENAGEGFTVDDEAVTQRSMTPRRGSLHESIT</sequence>
<gene>
    <name evidence="2" type="ORF">ACGFZB_28810</name>
</gene>
<dbReference type="EMBL" id="JBICYV010000015">
    <property type="protein sequence ID" value="MFG3014351.1"/>
    <property type="molecule type" value="Genomic_DNA"/>
</dbReference>
<dbReference type="Proteomes" id="UP001604267">
    <property type="component" value="Unassembled WGS sequence"/>
</dbReference>
<comment type="caution">
    <text evidence="2">The sequence shown here is derived from an EMBL/GenBank/DDBJ whole genome shotgun (WGS) entry which is preliminary data.</text>
</comment>
<reference evidence="2 3" key="1">
    <citation type="submission" date="2024-10" db="EMBL/GenBank/DDBJ databases">
        <title>The Natural Products Discovery Center: Release of the First 8490 Sequenced Strains for Exploring Actinobacteria Biosynthetic Diversity.</title>
        <authorList>
            <person name="Kalkreuter E."/>
            <person name="Kautsar S.A."/>
            <person name="Yang D."/>
            <person name="Bader C.D."/>
            <person name="Teijaro C.N."/>
            <person name="Fluegel L."/>
            <person name="Davis C.M."/>
            <person name="Simpson J.R."/>
            <person name="Lauterbach L."/>
            <person name="Steele A.D."/>
            <person name="Gui C."/>
            <person name="Meng S."/>
            <person name="Li G."/>
            <person name="Viehrig K."/>
            <person name="Ye F."/>
            <person name="Su P."/>
            <person name="Kiefer A.F."/>
            <person name="Nichols A."/>
            <person name="Cepeda A.J."/>
            <person name="Yan W."/>
            <person name="Fan B."/>
            <person name="Jiang Y."/>
            <person name="Adhikari A."/>
            <person name="Zheng C.-J."/>
            <person name="Schuster L."/>
            <person name="Cowan T.M."/>
            <person name="Smanski M.J."/>
            <person name="Chevrette M.G."/>
            <person name="De Carvalho L.P.S."/>
            <person name="Shen B."/>
        </authorList>
    </citation>
    <scope>NUCLEOTIDE SEQUENCE [LARGE SCALE GENOMIC DNA]</scope>
    <source>
        <strain evidence="2 3">NPDC048320</strain>
    </source>
</reference>
<protein>
    <submittedName>
        <fullName evidence="2">HNH endonuclease</fullName>
    </submittedName>
</protein>
<keyword evidence="2" id="KW-0255">Endonuclease</keyword>
<evidence type="ECO:0000259" key="1">
    <source>
        <dbReference type="Pfam" id="PF01844"/>
    </source>
</evidence>
<keyword evidence="3" id="KW-1185">Reference proteome</keyword>
<evidence type="ECO:0000313" key="2">
    <source>
        <dbReference type="EMBL" id="MFG3014351.1"/>
    </source>
</evidence>
<dbReference type="CDD" id="cd00085">
    <property type="entry name" value="HNHc"/>
    <property type="match status" value="1"/>
</dbReference>
<keyword evidence="2" id="KW-0540">Nuclease</keyword>